<proteinExistence type="predicted"/>
<feature type="compositionally biased region" description="Low complexity" evidence="1">
    <location>
        <begin position="334"/>
        <end position="351"/>
    </location>
</feature>
<dbReference type="OrthoDB" id="774557at2759"/>
<dbReference type="PANTHER" id="PTHR10378">
    <property type="entry name" value="LIM DOMAIN-BINDING PROTEIN"/>
    <property type="match status" value="1"/>
</dbReference>
<evidence type="ECO:0000313" key="2">
    <source>
        <dbReference type="EMBL" id="RKP23293.1"/>
    </source>
</evidence>
<evidence type="ECO:0000313" key="3">
    <source>
        <dbReference type="Proteomes" id="UP000278143"/>
    </source>
</evidence>
<dbReference type="Pfam" id="PF01803">
    <property type="entry name" value="LIM_bind"/>
    <property type="match status" value="1"/>
</dbReference>
<feature type="region of interest" description="Disordered" evidence="1">
    <location>
        <begin position="95"/>
        <end position="115"/>
    </location>
</feature>
<dbReference type="AlphaFoldDB" id="A0A4P9YTH7"/>
<keyword evidence="3" id="KW-1185">Reference proteome</keyword>
<feature type="compositionally biased region" description="Low complexity" evidence="1">
    <location>
        <begin position="187"/>
        <end position="213"/>
    </location>
</feature>
<feature type="region of interest" description="Disordered" evidence="1">
    <location>
        <begin position="187"/>
        <end position="241"/>
    </location>
</feature>
<dbReference type="EMBL" id="KZ991120">
    <property type="protein sequence ID" value="RKP23293.1"/>
    <property type="molecule type" value="Genomic_DNA"/>
</dbReference>
<feature type="compositionally biased region" description="Low complexity" evidence="1">
    <location>
        <begin position="370"/>
        <end position="414"/>
    </location>
</feature>
<gene>
    <name evidence="2" type="ORF">SYNPS1DRAFT_30982</name>
</gene>
<feature type="region of interest" description="Disordered" evidence="1">
    <location>
        <begin position="313"/>
        <end position="420"/>
    </location>
</feature>
<accession>A0A4P9YTH7</accession>
<sequence length="420" mass="43061">MACCADLKSKAIAHFYHTNFCCGVQSIQFSVEQIKEFAMANGCLVADCPRVSLYYLFEDGSKGMKIEGLEFDTQQHVELVPRSILQQVSDAATAAAKQPRRKKADQSPLNGDKTAATSVPASLVNEFGIVPDAMQVLEMSDTFHQMSDLFQLSALGGNQSLPIDVMKQYCSLAAEMQQQMATISANTNTANSNNNNNNNSNNNNGNNVTGNLNDFGSTSNANTAMIPSAPEPASAPLSATPNNYAADINQLLASTMPFTPQQQQALLASVTGMAGAVQPPLNAANHAMMVGVKHELSSHTGMELLQSPVLGGMLSPTISGEPDPIGGAGGAGASGSPKSAQATTTGAASSASKKRNRNSTAAPRPRKKTGSTSKAAAAAAANGGASATSNGPAGTATSATAGTETAAHAGHHPALLTGNP</sequence>
<organism evidence="2 3">
    <name type="scientific">Syncephalis pseudoplumigaleata</name>
    <dbReference type="NCBI Taxonomy" id="1712513"/>
    <lineage>
        <taxon>Eukaryota</taxon>
        <taxon>Fungi</taxon>
        <taxon>Fungi incertae sedis</taxon>
        <taxon>Zoopagomycota</taxon>
        <taxon>Zoopagomycotina</taxon>
        <taxon>Zoopagomycetes</taxon>
        <taxon>Zoopagales</taxon>
        <taxon>Piptocephalidaceae</taxon>
        <taxon>Syncephalis</taxon>
    </lineage>
</organism>
<dbReference type="Proteomes" id="UP000278143">
    <property type="component" value="Unassembled WGS sequence"/>
</dbReference>
<feature type="compositionally biased region" description="Low complexity" evidence="1">
    <location>
        <begin position="224"/>
        <end position="241"/>
    </location>
</feature>
<dbReference type="InterPro" id="IPR029005">
    <property type="entry name" value="LIM-bd/SEUSS"/>
</dbReference>
<name>A0A4P9YTH7_9FUNG</name>
<reference evidence="3" key="1">
    <citation type="journal article" date="2018" name="Nat. Microbiol.">
        <title>Leveraging single-cell genomics to expand the fungal tree of life.</title>
        <authorList>
            <person name="Ahrendt S.R."/>
            <person name="Quandt C.A."/>
            <person name="Ciobanu D."/>
            <person name="Clum A."/>
            <person name="Salamov A."/>
            <person name="Andreopoulos B."/>
            <person name="Cheng J.F."/>
            <person name="Woyke T."/>
            <person name="Pelin A."/>
            <person name="Henrissat B."/>
            <person name="Reynolds N.K."/>
            <person name="Benny G.L."/>
            <person name="Smith M.E."/>
            <person name="James T.Y."/>
            <person name="Grigoriev I.V."/>
        </authorList>
    </citation>
    <scope>NUCLEOTIDE SEQUENCE [LARGE SCALE GENOMIC DNA]</scope>
    <source>
        <strain evidence="3">Benny S71-1</strain>
    </source>
</reference>
<evidence type="ECO:0000256" key="1">
    <source>
        <dbReference type="SAM" id="MobiDB-lite"/>
    </source>
</evidence>
<protein>
    <submittedName>
        <fullName evidence="2">LIM-domain binding protein-domain-containing protein</fullName>
    </submittedName>
</protein>
<feature type="compositionally biased region" description="Polar residues" evidence="1">
    <location>
        <begin position="214"/>
        <end position="223"/>
    </location>
</feature>